<organism evidence="2 3">
    <name type="scientific">Botryobasidium botryosum (strain FD-172 SS1)</name>
    <dbReference type="NCBI Taxonomy" id="930990"/>
    <lineage>
        <taxon>Eukaryota</taxon>
        <taxon>Fungi</taxon>
        <taxon>Dikarya</taxon>
        <taxon>Basidiomycota</taxon>
        <taxon>Agaricomycotina</taxon>
        <taxon>Agaricomycetes</taxon>
        <taxon>Cantharellales</taxon>
        <taxon>Botryobasidiaceae</taxon>
        <taxon>Botryobasidium</taxon>
    </lineage>
</organism>
<keyword evidence="1" id="KW-0732">Signal</keyword>
<proteinExistence type="predicted"/>
<reference evidence="3" key="1">
    <citation type="journal article" date="2014" name="Proc. Natl. Acad. Sci. U.S.A.">
        <title>Extensive sampling of basidiomycete genomes demonstrates inadequacy of the white-rot/brown-rot paradigm for wood decay fungi.</title>
        <authorList>
            <person name="Riley R."/>
            <person name="Salamov A.A."/>
            <person name="Brown D.W."/>
            <person name="Nagy L.G."/>
            <person name="Floudas D."/>
            <person name="Held B.W."/>
            <person name="Levasseur A."/>
            <person name="Lombard V."/>
            <person name="Morin E."/>
            <person name="Otillar R."/>
            <person name="Lindquist E.A."/>
            <person name="Sun H."/>
            <person name="LaButti K.M."/>
            <person name="Schmutz J."/>
            <person name="Jabbour D."/>
            <person name="Luo H."/>
            <person name="Baker S.E."/>
            <person name="Pisabarro A.G."/>
            <person name="Walton J.D."/>
            <person name="Blanchette R.A."/>
            <person name="Henrissat B."/>
            <person name="Martin F."/>
            <person name="Cullen D."/>
            <person name="Hibbett D.S."/>
            <person name="Grigoriev I.V."/>
        </authorList>
    </citation>
    <scope>NUCLEOTIDE SEQUENCE [LARGE SCALE GENOMIC DNA]</scope>
    <source>
        <strain evidence="3">FD-172 SS1</strain>
    </source>
</reference>
<accession>A0A067MD37</accession>
<evidence type="ECO:0000313" key="3">
    <source>
        <dbReference type="Proteomes" id="UP000027195"/>
    </source>
</evidence>
<keyword evidence="3" id="KW-1185">Reference proteome</keyword>
<evidence type="ECO:0000256" key="1">
    <source>
        <dbReference type="SAM" id="SignalP"/>
    </source>
</evidence>
<feature type="signal peptide" evidence="1">
    <location>
        <begin position="1"/>
        <end position="23"/>
    </location>
</feature>
<dbReference type="EMBL" id="KL198043">
    <property type="protein sequence ID" value="KDQ13459.1"/>
    <property type="molecule type" value="Genomic_DNA"/>
</dbReference>
<name>A0A067MD37_BOTB1</name>
<dbReference type="HOGENOM" id="CLU_2385858_0_0_1"/>
<evidence type="ECO:0000313" key="2">
    <source>
        <dbReference type="EMBL" id="KDQ13459.1"/>
    </source>
</evidence>
<dbReference type="AlphaFoldDB" id="A0A067MD37"/>
<feature type="chain" id="PRO_5001644580" evidence="1">
    <location>
        <begin position="24"/>
        <end position="94"/>
    </location>
</feature>
<dbReference type="Proteomes" id="UP000027195">
    <property type="component" value="Unassembled WGS sequence"/>
</dbReference>
<dbReference type="InParanoid" id="A0A067MD37"/>
<sequence length="94" mass="10247">MTRSTYAAVVLALSLAAVPAVRLIDTNSRPLKYGPESQAWVSGSAIDFLATPTSISHSPRSRFANRFLEITIFAFPAPSKFKYPVADSLFAQIK</sequence>
<gene>
    <name evidence="2" type="ORF">BOTBODRAFT_188460</name>
</gene>
<protein>
    <submittedName>
        <fullName evidence="2">Uncharacterized protein</fullName>
    </submittedName>
</protein>